<evidence type="ECO:0000256" key="1">
    <source>
        <dbReference type="SAM" id="SignalP"/>
    </source>
</evidence>
<keyword evidence="4" id="KW-1185">Reference proteome</keyword>
<gene>
    <name evidence="3" type="ORF">PGH07_04410</name>
</gene>
<dbReference type="PANTHER" id="PTHR31157">
    <property type="entry name" value="SCP DOMAIN-CONTAINING PROTEIN"/>
    <property type="match status" value="1"/>
</dbReference>
<proteinExistence type="predicted"/>
<dbReference type="Pfam" id="PF00188">
    <property type="entry name" value="CAP"/>
    <property type="match status" value="1"/>
</dbReference>
<dbReference type="CDD" id="cd05379">
    <property type="entry name" value="CAP_bacterial"/>
    <property type="match status" value="1"/>
</dbReference>
<evidence type="ECO:0000259" key="2">
    <source>
        <dbReference type="Pfam" id="PF00188"/>
    </source>
</evidence>
<accession>A0ABT7QXD4</accession>
<dbReference type="SUPFAM" id="SSF55797">
    <property type="entry name" value="PR-1-like"/>
    <property type="match status" value="1"/>
</dbReference>
<dbReference type="PANTHER" id="PTHR31157:SF1">
    <property type="entry name" value="SCP DOMAIN-CONTAINING PROTEIN"/>
    <property type="match status" value="1"/>
</dbReference>
<name>A0ABT7QXD4_9BACT</name>
<comment type="caution">
    <text evidence="3">The sequence shown here is derived from an EMBL/GenBank/DDBJ whole genome shotgun (WGS) entry which is preliminary data.</text>
</comment>
<sequence length="207" mass="23236">MKSTSFALLSATILLFSGCGSTKVAHVTIINTDKSHTSQQSTKKIAHAYPSVITKAQQKEFLTRINQIRSERRSCGKYGNMGPVQPLAWSDKLYDAAYEHSYDMAKSSHFSHDGSGSRNDRAAVEMGLGHGSKLRDRMSYADYQWRAIGENIAAGQHSTQAAMDAWLRSDEHCKNLMSEHFTEVGMAYYPSNDQYQTYWAQNFGRSM</sequence>
<feature type="chain" id="PRO_5046823404" evidence="1">
    <location>
        <begin position="23"/>
        <end position="207"/>
    </location>
</feature>
<dbReference type="EMBL" id="JAQIBD010000001">
    <property type="protein sequence ID" value="MDM5271411.1"/>
    <property type="molecule type" value="Genomic_DNA"/>
</dbReference>
<dbReference type="PROSITE" id="PS51257">
    <property type="entry name" value="PROKAR_LIPOPROTEIN"/>
    <property type="match status" value="1"/>
</dbReference>
<reference evidence="3" key="1">
    <citation type="submission" date="2023-01" db="EMBL/GenBank/DDBJ databases">
        <title>Sulfurovum sp. zt1-1 genome assembly.</title>
        <authorList>
            <person name="Wang J."/>
        </authorList>
    </citation>
    <scope>NUCLEOTIDE SEQUENCE</scope>
    <source>
        <strain evidence="3">Zt1-1</strain>
    </source>
</reference>
<evidence type="ECO:0000313" key="3">
    <source>
        <dbReference type="EMBL" id="MDM5271411.1"/>
    </source>
</evidence>
<evidence type="ECO:0000313" key="4">
    <source>
        <dbReference type="Proteomes" id="UP001169069"/>
    </source>
</evidence>
<dbReference type="Gene3D" id="3.40.33.10">
    <property type="entry name" value="CAP"/>
    <property type="match status" value="1"/>
</dbReference>
<protein>
    <submittedName>
        <fullName evidence="3">CAP domain-containing protein</fullName>
    </submittedName>
</protein>
<dbReference type="InterPro" id="IPR035940">
    <property type="entry name" value="CAP_sf"/>
</dbReference>
<organism evidence="3 4">
    <name type="scientific">Sulfurovum zhangzhouensis</name>
    <dbReference type="NCBI Taxonomy" id="3019067"/>
    <lineage>
        <taxon>Bacteria</taxon>
        <taxon>Pseudomonadati</taxon>
        <taxon>Campylobacterota</taxon>
        <taxon>Epsilonproteobacteria</taxon>
        <taxon>Campylobacterales</taxon>
        <taxon>Sulfurovaceae</taxon>
        <taxon>Sulfurovum</taxon>
    </lineage>
</organism>
<dbReference type="InterPro" id="IPR014044">
    <property type="entry name" value="CAP_dom"/>
</dbReference>
<keyword evidence="1" id="KW-0732">Signal</keyword>
<dbReference type="RefSeq" id="WP_289412838.1">
    <property type="nucleotide sequence ID" value="NZ_JAQIBD010000001.1"/>
</dbReference>
<feature type="domain" description="SCP" evidence="2">
    <location>
        <begin position="63"/>
        <end position="203"/>
    </location>
</feature>
<dbReference type="Proteomes" id="UP001169069">
    <property type="component" value="Unassembled WGS sequence"/>
</dbReference>
<feature type="signal peptide" evidence="1">
    <location>
        <begin position="1"/>
        <end position="22"/>
    </location>
</feature>